<feature type="transmembrane region" description="Helical" evidence="1">
    <location>
        <begin position="39"/>
        <end position="58"/>
    </location>
</feature>
<protein>
    <submittedName>
        <fullName evidence="2">Uncharacterized protein</fullName>
    </submittedName>
</protein>
<keyword evidence="1" id="KW-0472">Membrane</keyword>
<name>A0A1G1Z6H9_9BACT</name>
<evidence type="ECO:0000313" key="2">
    <source>
        <dbReference type="EMBL" id="OGY60228.1"/>
    </source>
</evidence>
<dbReference type="AlphaFoldDB" id="A0A1G1Z6H9"/>
<reference evidence="2 3" key="1">
    <citation type="journal article" date="2016" name="Nat. Commun.">
        <title>Thousands of microbial genomes shed light on interconnected biogeochemical processes in an aquifer system.</title>
        <authorList>
            <person name="Anantharaman K."/>
            <person name="Brown C.T."/>
            <person name="Hug L.A."/>
            <person name="Sharon I."/>
            <person name="Castelle C.J."/>
            <person name="Probst A.J."/>
            <person name="Thomas B.C."/>
            <person name="Singh A."/>
            <person name="Wilkins M.J."/>
            <person name="Karaoz U."/>
            <person name="Brodie E.L."/>
            <person name="Williams K.H."/>
            <person name="Hubbard S.S."/>
            <person name="Banfield J.F."/>
        </authorList>
    </citation>
    <scope>NUCLEOTIDE SEQUENCE [LARGE SCALE GENOMIC DNA]</scope>
</reference>
<sequence>MSQFSTGPRNEEKVVACATSMTNKEGMVKIGYIPYGLRLVSPPASLLLEAVVINYYLLVAPRR</sequence>
<dbReference type="Proteomes" id="UP000178808">
    <property type="component" value="Unassembled WGS sequence"/>
</dbReference>
<evidence type="ECO:0000256" key="1">
    <source>
        <dbReference type="SAM" id="Phobius"/>
    </source>
</evidence>
<comment type="caution">
    <text evidence="2">The sequence shown here is derived from an EMBL/GenBank/DDBJ whole genome shotgun (WGS) entry which is preliminary data.</text>
</comment>
<proteinExistence type="predicted"/>
<organism evidence="2 3">
    <name type="scientific">Candidatus Colwellbacteria bacterium RIFCSPLOWO2_02_FULL_44_20b</name>
    <dbReference type="NCBI Taxonomy" id="1797691"/>
    <lineage>
        <taxon>Bacteria</taxon>
        <taxon>Candidatus Colwelliibacteriota</taxon>
    </lineage>
</organism>
<keyword evidence="1" id="KW-0812">Transmembrane</keyword>
<keyword evidence="1" id="KW-1133">Transmembrane helix</keyword>
<accession>A0A1G1Z6H9</accession>
<gene>
    <name evidence="2" type="ORF">A3I31_00605</name>
</gene>
<evidence type="ECO:0000313" key="3">
    <source>
        <dbReference type="Proteomes" id="UP000178808"/>
    </source>
</evidence>
<dbReference type="EMBL" id="MHIZ01000022">
    <property type="protein sequence ID" value="OGY60228.1"/>
    <property type="molecule type" value="Genomic_DNA"/>
</dbReference>